<comment type="subcellular location">
    <subcellularLocation>
        <location evidence="1">Cell membrane</location>
        <topology evidence="1">Multi-pass membrane protein</topology>
    </subcellularLocation>
</comment>
<feature type="transmembrane region" description="Helical" evidence="6">
    <location>
        <begin position="214"/>
        <end position="237"/>
    </location>
</feature>
<accession>A0ABU6KC03</accession>
<dbReference type="Pfam" id="PF12698">
    <property type="entry name" value="ABC2_membrane_3"/>
    <property type="match status" value="1"/>
</dbReference>
<dbReference type="EMBL" id="JARZFX010000001">
    <property type="protein sequence ID" value="MEC5421984.1"/>
    <property type="molecule type" value="Genomic_DNA"/>
</dbReference>
<sequence>MHFITKILIFIKSNSMQLQRKWLSLPLLLLFPIIIVGLIVTILIALFSPSDKNVIQVGLIDADQTAETQMVVDLINESAQMGTYIQIHSMEESKAKTAIQMNELSSYIVLPEGITESLYQGHSSELAVIGNPSQPMQSRIIKELIDSVTRHIRASQANILTINHYAKALSIENEARNDLLFEQFQEFLFYTIGKDRVINELQITNQVTSSPIDYYAMASWFIVISIWLLAVYTFLYKENELRMKHRMKLYGVTDIQQIIARIIVTLVAVSILSAGSFAILQHVLDWDLYKYDFTRIGAVISLYSILLLLCLAIIETLIPSKKLRLLGQSLFTGGVLLISGAFIPVIYFPLKLQELLLYSFSNEGFRWLHEIILNNRLYADYTPLVLMNMVGLLLLIGLSLGKERLEE</sequence>
<dbReference type="Proteomes" id="UP001335737">
    <property type="component" value="Unassembled WGS sequence"/>
</dbReference>
<keyword evidence="9" id="KW-1185">Reference proteome</keyword>
<feature type="transmembrane region" description="Helical" evidence="6">
    <location>
        <begin position="381"/>
        <end position="401"/>
    </location>
</feature>
<keyword evidence="3 6" id="KW-0812">Transmembrane</keyword>
<dbReference type="InterPro" id="IPR051449">
    <property type="entry name" value="ABC-2_transporter_component"/>
</dbReference>
<evidence type="ECO:0000256" key="5">
    <source>
        <dbReference type="ARBA" id="ARBA00023136"/>
    </source>
</evidence>
<evidence type="ECO:0000313" key="8">
    <source>
        <dbReference type="EMBL" id="MEC5421984.1"/>
    </source>
</evidence>
<evidence type="ECO:0000256" key="1">
    <source>
        <dbReference type="ARBA" id="ARBA00004651"/>
    </source>
</evidence>
<gene>
    <name evidence="8" type="ORF">QGM71_00560</name>
</gene>
<feature type="transmembrane region" description="Helical" evidence="6">
    <location>
        <begin position="296"/>
        <end position="318"/>
    </location>
</feature>
<evidence type="ECO:0000259" key="7">
    <source>
        <dbReference type="Pfam" id="PF12698"/>
    </source>
</evidence>
<evidence type="ECO:0000256" key="3">
    <source>
        <dbReference type="ARBA" id="ARBA00022692"/>
    </source>
</evidence>
<evidence type="ECO:0000256" key="2">
    <source>
        <dbReference type="ARBA" id="ARBA00022475"/>
    </source>
</evidence>
<feature type="transmembrane region" description="Helical" evidence="6">
    <location>
        <begin position="22"/>
        <end position="47"/>
    </location>
</feature>
<evidence type="ECO:0000313" key="9">
    <source>
        <dbReference type="Proteomes" id="UP001335737"/>
    </source>
</evidence>
<keyword evidence="5 6" id="KW-0472">Membrane</keyword>
<dbReference type="RefSeq" id="WP_327605558.1">
    <property type="nucleotide sequence ID" value="NZ_JARZFX010000001.1"/>
</dbReference>
<organism evidence="8 9">
    <name type="scientific">Virgibacillus tibetensis</name>
    <dbReference type="NCBI Taxonomy" id="3042313"/>
    <lineage>
        <taxon>Bacteria</taxon>
        <taxon>Bacillati</taxon>
        <taxon>Bacillota</taxon>
        <taxon>Bacilli</taxon>
        <taxon>Bacillales</taxon>
        <taxon>Bacillaceae</taxon>
        <taxon>Virgibacillus</taxon>
    </lineage>
</organism>
<dbReference type="PANTHER" id="PTHR30294">
    <property type="entry name" value="MEMBRANE COMPONENT OF ABC TRANSPORTER YHHJ-RELATED"/>
    <property type="match status" value="1"/>
</dbReference>
<dbReference type="PANTHER" id="PTHR30294:SF29">
    <property type="entry name" value="MULTIDRUG ABC TRANSPORTER PERMEASE YBHS-RELATED"/>
    <property type="match status" value="1"/>
</dbReference>
<dbReference type="InterPro" id="IPR013525">
    <property type="entry name" value="ABC2_TM"/>
</dbReference>
<protein>
    <submittedName>
        <fullName evidence="8">ABC transporter permease</fullName>
    </submittedName>
</protein>
<dbReference type="Gene3D" id="3.40.1710.10">
    <property type="entry name" value="abc type-2 transporter like domain"/>
    <property type="match status" value="1"/>
</dbReference>
<evidence type="ECO:0000256" key="6">
    <source>
        <dbReference type="SAM" id="Phobius"/>
    </source>
</evidence>
<evidence type="ECO:0000256" key="4">
    <source>
        <dbReference type="ARBA" id="ARBA00022989"/>
    </source>
</evidence>
<keyword evidence="2" id="KW-1003">Cell membrane</keyword>
<feature type="transmembrane region" description="Helical" evidence="6">
    <location>
        <begin position="330"/>
        <end position="350"/>
    </location>
</feature>
<comment type="caution">
    <text evidence="8">The sequence shown here is derived from an EMBL/GenBank/DDBJ whole genome shotgun (WGS) entry which is preliminary data.</text>
</comment>
<keyword evidence="4 6" id="KW-1133">Transmembrane helix</keyword>
<reference evidence="8 9" key="1">
    <citation type="journal article" date="2024" name="Int. J. Syst. Evol. Microbiol.">
        <title>Virgibacillus tibetensis sp. nov., isolated from salt lake on the Tibetan Plateau of China.</title>
        <authorList>
            <person name="Phurbu D."/>
            <person name="Liu Z.-X."/>
            <person name="Wang R."/>
            <person name="Zheng Y.-Y."/>
            <person name="Liu H.-C."/>
            <person name="Zhou Y.-G."/>
            <person name="Yu Y.-J."/>
            <person name="Li A.-H."/>
        </authorList>
    </citation>
    <scope>NUCLEOTIDE SEQUENCE [LARGE SCALE GENOMIC DNA]</scope>
    <source>
        <strain evidence="8 9">C22-A2</strain>
    </source>
</reference>
<name>A0ABU6KC03_9BACI</name>
<feature type="domain" description="ABC-2 type transporter transmembrane" evidence="7">
    <location>
        <begin position="25"/>
        <end position="395"/>
    </location>
</feature>
<proteinExistence type="predicted"/>
<feature type="transmembrane region" description="Helical" evidence="6">
    <location>
        <begin position="258"/>
        <end position="284"/>
    </location>
</feature>